<comment type="caution">
    <text evidence="1">The sequence shown here is derived from an EMBL/GenBank/DDBJ whole genome shotgun (WGS) entry which is preliminary data.</text>
</comment>
<dbReference type="OrthoDB" id="1432821at2759"/>
<dbReference type="EMBL" id="JAAIUW010000008">
    <property type="protein sequence ID" value="KAF7822097.1"/>
    <property type="molecule type" value="Genomic_DNA"/>
</dbReference>
<dbReference type="AlphaFoldDB" id="A0A834WGQ3"/>
<gene>
    <name evidence="1" type="ORF">G2W53_027552</name>
</gene>
<keyword evidence="2" id="KW-1185">Reference proteome</keyword>
<proteinExistence type="predicted"/>
<protein>
    <submittedName>
        <fullName evidence="1">Uncharacterized protein</fullName>
    </submittedName>
</protein>
<evidence type="ECO:0000313" key="1">
    <source>
        <dbReference type="EMBL" id="KAF7822097.1"/>
    </source>
</evidence>
<organism evidence="1 2">
    <name type="scientific">Senna tora</name>
    <dbReference type="NCBI Taxonomy" id="362788"/>
    <lineage>
        <taxon>Eukaryota</taxon>
        <taxon>Viridiplantae</taxon>
        <taxon>Streptophyta</taxon>
        <taxon>Embryophyta</taxon>
        <taxon>Tracheophyta</taxon>
        <taxon>Spermatophyta</taxon>
        <taxon>Magnoliopsida</taxon>
        <taxon>eudicotyledons</taxon>
        <taxon>Gunneridae</taxon>
        <taxon>Pentapetalae</taxon>
        <taxon>rosids</taxon>
        <taxon>fabids</taxon>
        <taxon>Fabales</taxon>
        <taxon>Fabaceae</taxon>
        <taxon>Caesalpinioideae</taxon>
        <taxon>Cassia clade</taxon>
        <taxon>Senna</taxon>
    </lineage>
</organism>
<accession>A0A834WGQ3</accession>
<reference evidence="1" key="1">
    <citation type="submission" date="2020-09" db="EMBL/GenBank/DDBJ databases">
        <title>Genome-Enabled Discovery of Anthraquinone Biosynthesis in Senna tora.</title>
        <authorList>
            <person name="Kang S.-H."/>
            <person name="Pandey R.P."/>
            <person name="Lee C.-M."/>
            <person name="Sim J.-S."/>
            <person name="Jeong J.-T."/>
            <person name="Choi B.-S."/>
            <person name="Jung M."/>
            <person name="Ginzburg D."/>
            <person name="Zhao K."/>
            <person name="Won S.Y."/>
            <person name="Oh T.-J."/>
            <person name="Yu Y."/>
            <person name="Kim N.-H."/>
            <person name="Lee O.R."/>
            <person name="Lee T.-H."/>
            <person name="Bashyal P."/>
            <person name="Kim T.-S."/>
            <person name="Lee W.-H."/>
            <person name="Kawkins C."/>
            <person name="Kim C.-K."/>
            <person name="Kim J.S."/>
            <person name="Ahn B.O."/>
            <person name="Rhee S.Y."/>
            <person name="Sohng J.K."/>
        </authorList>
    </citation>
    <scope>NUCLEOTIDE SEQUENCE</scope>
    <source>
        <tissue evidence="1">Leaf</tissue>
    </source>
</reference>
<dbReference type="Proteomes" id="UP000634136">
    <property type="component" value="Unassembled WGS sequence"/>
</dbReference>
<evidence type="ECO:0000313" key="2">
    <source>
        <dbReference type="Proteomes" id="UP000634136"/>
    </source>
</evidence>
<name>A0A834WGQ3_9FABA</name>
<sequence length="179" mass="19501">MMPDKSWIDKPIRSSEFLNGVVQFLDFSFSNASVNGKILDTNTEEITTKKMKANEVWHMAKNLKVMVELNVDGHGNDNGTNLLAKISKNLSQDQEHDASFGVPSKIYTDPNDAVKKVFGPKHPGRVLGLGLGACSSKVFGLQRNFVSSAATSSSSANMSGVRMENLVKKIDSLQEKLVG</sequence>